<dbReference type="EMBL" id="LS483250">
    <property type="protein sequence ID" value="SQD80515.1"/>
    <property type="molecule type" value="Genomic_DNA"/>
</dbReference>
<dbReference type="Proteomes" id="UP000250163">
    <property type="component" value="Chromosome MORIYA"/>
</dbReference>
<accession>A0A330M244</accession>
<dbReference type="AlphaFoldDB" id="A0A330M244"/>
<sequence length="43" mass="5043">MILYCIETFYYDYYPLACWGALLPTENPILGEWVSSDEIYGND</sequence>
<gene>
    <name evidence="1" type="ORF">MORIYA_4063</name>
</gene>
<keyword evidence="2" id="KW-1185">Reference proteome</keyword>
<evidence type="ECO:0000313" key="2">
    <source>
        <dbReference type="Proteomes" id="UP000250163"/>
    </source>
</evidence>
<dbReference type="KEGG" id="mya:MORIYA_4063"/>
<proteinExistence type="predicted"/>
<name>A0A330M244_9GAMM</name>
<organism evidence="1 2">
    <name type="scientific">Moritella yayanosii</name>
    <dbReference type="NCBI Taxonomy" id="69539"/>
    <lineage>
        <taxon>Bacteria</taxon>
        <taxon>Pseudomonadati</taxon>
        <taxon>Pseudomonadota</taxon>
        <taxon>Gammaproteobacteria</taxon>
        <taxon>Alteromonadales</taxon>
        <taxon>Moritellaceae</taxon>
        <taxon>Moritella</taxon>
    </lineage>
</organism>
<protein>
    <submittedName>
        <fullName evidence="1">Uncharacterized protein</fullName>
    </submittedName>
</protein>
<evidence type="ECO:0000313" key="1">
    <source>
        <dbReference type="EMBL" id="SQD80515.1"/>
    </source>
</evidence>
<reference evidence="2" key="1">
    <citation type="submission" date="2018-05" db="EMBL/GenBank/DDBJ databases">
        <authorList>
            <person name="Cea G.-C."/>
            <person name="William W."/>
        </authorList>
    </citation>
    <scope>NUCLEOTIDE SEQUENCE [LARGE SCALE GENOMIC DNA]</scope>
    <source>
        <strain evidence="2">DB21MT 5</strain>
    </source>
</reference>